<reference evidence="3" key="1">
    <citation type="submission" date="2020-02" db="EMBL/GenBank/DDBJ databases">
        <authorList>
            <person name="Meier V. D."/>
        </authorList>
    </citation>
    <scope>NUCLEOTIDE SEQUENCE</scope>
    <source>
        <strain evidence="3">AVDCRST_MAG43</strain>
    </source>
</reference>
<proteinExistence type="predicted"/>
<evidence type="ECO:0000259" key="2">
    <source>
        <dbReference type="Pfam" id="PF02517"/>
    </source>
</evidence>
<dbReference type="EMBL" id="CADCWI010000092">
    <property type="protein sequence ID" value="CAA9560316.1"/>
    <property type="molecule type" value="Genomic_DNA"/>
</dbReference>
<protein>
    <recommendedName>
        <fullName evidence="2">CAAX prenyl protease 2/Lysostaphin resistance protein A-like domain-containing protein</fullName>
    </recommendedName>
</protein>
<name>A0A6J4UTV7_9BACT</name>
<feature type="transmembrane region" description="Helical" evidence="1">
    <location>
        <begin position="381"/>
        <end position="405"/>
    </location>
</feature>
<feature type="transmembrane region" description="Helical" evidence="1">
    <location>
        <begin position="97"/>
        <end position="117"/>
    </location>
</feature>
<dbReference type="GO" id="GO:0080120">
    <property type="term" value="P:CAAX-box protein maturation"/>
    <property type="evidence" value="ECO:0007669"/>
    <property type="project" value="UniProtKB-ARBA"/>
</dbReference>
<feature type="domain" description="CAAX prenyl protease 2/Lysostaphin resistance protein A-like" evidence="2">
    <location>
        <begin position="317"/>
        <end position="397"/>
    </location>
</feature>
<sequence>MVPTVSRSECVTDPAALHTGTSVWNWLSSRGEDRLREERQQSSIGIDISRVLIARVTAYTSTREATLPGADDVPGSSLLTQLQTYDARGTNAHMLDAILSVLSSVILVAVVYGLVFWSNRARTDRSANVGIYLLFGLPGGLLSVAGLALTTNGMQGGPLILALGLAFALPLIKPFRKLVASFTPMDPESPIDLSGLAMILAVVAFLVIQATLTGPADDTETSALTGNIIWLVLNALTFVLVAYAAVGYRIHRTGREATERLGLRIPDLKTTGIGLAFVIPSFVASTIGSILTTIFQPDLVNNLEETMEQLTSGLQNPLGALFIGLSAGIGEEVLFRGAVQPRYGIVLAALVWTALHVQYDISFVLLGLFGVGIMLGLERRYYGTTAAIITHAVYNMIAVGIQIAVG</sequence>
<feature type="transmembrane region" description="Helical" evidence="1">
    <location>
        <begin position="228"/>
        <end position="250"/>
    </location>
</feature>
<feature type="transmembrane region" description="Helical" evidence="1">
    <location>
        <begin position="347"/>
        <end position="375"/>
    </location>
</feature>
<feature type="transmembrane region" description="Helical" evidence="1">
    <location>
        <begin position="193"/>
        <end position="216"/>
    </location>
</feature>
<accession>A0A6J4UTV7</accession>
<keyword evidence="1" id="KW-0472">Membrane</keyword>
<dbReference type="AlphaFoldDB" id="A0A6J4UTV7"/>
<dbReference type="InterPro" id="IPR003675">
    <property type="entry name" value="Rce1/LyrA-like_dom"/>
</dbReference>
<gene>
    <name evidence="3" type="ORF">AVDCRST_MAG43-1912</name>
</gene>
<keyword evidence="1" id="KW-1133">Transmembrane helix</keyword>
<feature type="transmembrane region" description="Helical" evidence="1">
    <location>
        <begin position="155"/>
        <end position="172"/>
    </location>
</feature>
<feature type="transmembrane region" description="Helical" evidence="1">
    <location>
        <begin position="129"/>
        <end position="149"/>
    </location>
</feature>
<evidence type="ECO:0000256" key="1">
    <source>
        <dbReference type="SAM" id="Phobius"/>
    </source>
</evidence>
<dbReference type="GO" id="GO:0004175">
    <property type="term" value="F:endopeptidase activity"/>
    <property type="evidence" value="ECO:0007669"/>
    <property type="project" value="UniProtKB-ARBA"/>
</dbReference>
<keyword evidence="1" id="KW-0812">Transmembrane</keyword>
<feature type="transmembrane region" description="Helical" evidence="1">
    <location>
        <begin position="271"/>
        <end position="295"/>
    </location>
</feature>
<evidence type="ECO:0000313" key="3">
    <source>
        <dbReference type="EMBL" id="CAA9560316.1"/>
    </source>
</evidence>
<organism evidence="3">
    <name type="scientific">uncultured Thermomicrobiales bacterium</name>
    <dbReference type="NCBI Taxonomy" id="1645740"/>
    <lineage>
        <taxon>Bacteria</taxon>
        <taxon>Pseudomonadati</taxon>
        <taxon>Thermomicrobiota</taxon>
        <taxon>Thermomicrobia</taxon>
        <taxon>Thermomicrobiales</taxon>
        <taxon>environmental samples</taxon>
    </lineage>
</organism>
<dbReference type="Pfam" id="PF02517">
    <property type="entry name" value="Rce1-like"/>
    <property type="match status" value="1"/>
</dbReference>